<keyword evidence="2" id="KW-0732">Signal</keyword>
<evidence type="ECO:0000256" key="1">
    <source>
        <dbReference type="SAM" id="MobiDB-lite"/>
    </source>
</evidence>
<feature type="compositionally biased region" description="Polar residues" evidence="1">
    <location>
        <begin position="164"/>
        <end position="176"/>
    </location>
</feature>
<dbReference type="AlphaFoldDB" id="A0AAE0WDR0"/>
<dbReference type="Proteomes" id="UP001195483">
    <property type="component" value="Unassembled WGS sequence"/>
</dbReference>
<reference evidence="3" key="1">
    <citation type="journal article" date="2021" name="Genome Biol. Evol.">
        <title>A High-Quality Reference Genome for a Parasitic Bivalve with Doubly Uniparental Inheritance (Bivalvia: Unionida).</title>
        <authorList>
            <person name="Smith C.H."/>
        </authorList>
    </citation>
    <scope>NUCLEOTIDE SEQUENCE</scope>
    <source>
        <strain evidence="3">CHS0354</strain>
    </source>
</reference>
<reference evidence="3" key="2">
    <citation type="journal article" date="2021" name="Genome Biol. Evol.">
        <title>Developing a high-quality reference genome for a parasitic bivalve with doubly uniparental inheritance (Bivalvia: Unionida).</title>
        <authorList>
            <person name="Smith C.H."/>
        </authorList>
    </citation>
    <scope>NUCLEOTIDE SEQUENCE</scope>
    <source>
        <strain evidence="3">CHS0354</strain>
        <tissue evidence="3">Mantle</tissue>
    </source>
</reference>
<accession>A0AAE0WDR0</accession>
<protein>
    <submittedName>
        <fullName evidence="3">Uncharacterized protein</fullName>
    </submittedName>
</protein>
<evidence type="ECO:0000313" key="4">
    <source>
        <dbReference type="Proteomes" id="UP001195483"/>
    </source>
</evidence>
<feature type="region of interest" description="Disordered" evidence="1">
    <location>
        <begin position="149"/>
        <end position="201"/>
    </location>
</feature>
<evidence type="ECO:0000313" key="3">
    <source>
        <dbReference type="EMBL" id="KAK3609615.1"/>
    </source>
</evidence>
<feature type="region of interest" description="Disordered" evidence="1">
    <location>
        <begin position="87"/>
        <end position="107"/>
    </location>
</feature>
<comment type="caution">
    <text evidence="3">The sequence shown here is derived from an EMBL/GenBank/DDBJ whole genome shotgun (WGS) entry which is preliminary data.</text>
</comment>
<organism evidence="3 4">
    <name type="scientific">Potamilus streckersoni</name>
    <dbReference type="NCBI Taxonomy" id="2493646"/>
    <lineage>
        <taxon>Eukaryota</taxon>
        <taxon>Metazoa</taxon>
        <taxon>Spiralia</taxon>
        <taxon>Lophotrochozoa</taxon>
        <taxon>Mollusca</taxon>
        <taxon>Bivalvia</taxon>
        <taxon>Autobranchia</taxon>
        <taxon>Heteroconchia</taxon>
        <taxon>Palaeoheterodonta</taxon>
        <taxon>Unionida</taxon>
        <taxon>Unionoidea</taxon>
        <taxon>Unionidae</taxon>
        <taxon>Ambleminae</taxon>
        <taxon>Lampsilini</taxon>
        <taxon>Potamilus</taxon>
    </lineage>
</organism>
<evidence type="ECO:0000256" key="2">
    <source>
        <dbReference type="SAM" id="SignalP"/>
    </source>
</evidence>
<sequence>MDTKKIVLDMIFMVLLTLVHLAATETTSSATATTTTVQSTTINTTGEVRAVTEQPCVEFPMKQETGRLIFDLNKDCEMILLLEVPKDSKSTPKKSDQKGFHSRRIKFQPKSDVSGDLKCPELKYKKSGKGKVIMDTFIPDCEMVIERRVKKRGSKGSKSEVQTDKQVNGTTDNPGTTLKPKTESSPKITYRKKKVSERQAA</sequence>
<name>A0AAE0WDR0_9BIVA</name>
<dbReference type="EMBL" id="JAEAOA010002242">
    <property type="protein sequence ID" value="KAK3609615.1"/>
    <property type="molecule type" value="Genomic_DNA"/>
</dbReference>
<reference evidence="3" key="3">
    <citation type="submission" date="2023-05" db="EMBL/GenBank/DDBJ databases">
        <authorList>
            <person name="Smith C.H."/>
        </authorList>
    </citation>
    <scope>NUCLEOTIDE SEQUENCE</scope>
    <source>
        <strain evidence="3">CHS0354</strain>
        <tissue evidence="3">Mantle</tissue>
    </source>
</reference>
<feature type="signal peptide" evidence="2">
    <location>
        <begin position="1"/>
        <end position="24"/>
    </location>
</feature>
<proteinExistence type="predicted"/>
<feature type="chain" id="PRO_5042026822" evidence="2">
    <location>
        <begin position="25"/>
        <end position="201"/>
    </location>
</feature>
<keyword evidence="4" id="KW-1185">Reference proteome</keyword>
<gene>
    <name evidence="3" type="ORF">CHS0354_038618</name>
</gene>
<feature type="compositionally biased region" description="Basic and acidic residues" evidence="1">
    <location>
        <begin position="87"/>
        <end position="99"/>
    </location>
</feature>